<feature type="compositionally biased region" description="Low complexity" evidence="1">
    <location>
        <begin position="246"/>
        <end position="256"/>
    </location>
</feature>
<evidence type="ECO:0000313" key="5">
    <source>
        <dbReference type="Proteomes" id="UP001163846"/>
    </source>
</evidence>
<gene>
    <name evidence="4" type="ORF">F5878DRAFT_29744</name>
</gene>
<keyword evidence="2" id="KW-0472">Membrane</keyword>
<dbReference type="EMBL" id="MU806049">
    <property type="protein sequence ID" value="KAJ3841182.1"/>
    <property type="molecule type" value="Genomic_DNA"/>
</dbReference>
<keyword evidence="3" id="KW-0732">Signal</keyword>
<keyword evidence="2" id="KW-0812">Transmembrane</keyword>
<dbReference type="AlphaFoldDB" id="A0AA38UGP9"/>
<feature type="region of interest" description="Disordered" evidence="1">
    <location>
        <begin position="234"/>
        <end position="272"/>
    </location>
</feature>
<protein>
    <recommendedName>
        <fullName evidence="6">Transmembrane protein</fullName>
    </recommendedName>
</protein>
<sequence>MLSCFQLLAIHLVIVNALVITMPDIVGLKTTTTINYVTESDDPSNWILRNVFANGTTQIGGTLSGSGSTTFAFQMTGPHLLQALALTDGTAASEPFYTGNLFSPVDLSATSSSTSQSSTATTIVSSSCPSSGSTGSTTRDRIGAIVGAVIGGLGFVAALLFFSLWFQLRREHRRRGFSQDTSASMHQIQFNQQNDIQTLPRTHSTLFELALPPLIPQHHPKQIEEVSPTTVATLGTSEASNPVPTSSSQGIGSQSGDEQNQNQSGETLRREVSLLRRELEEIRHVHSYDPPPTY</sequence>
<reference evidence="4" key="1">
    <citation type="submission" date="2022-08" db="EMBL/GenBank/DDBJ databases">
        <authorList>
            <consortium name="DOE Joint Genome Institute"/>
            <person name="Min B."/>
            <person name="Riley R."/>
            <person name="Sierra-Patev S."/>
            <person name="Naranjo-Ortiz M."/>
            <person name="Looney B."/>
            <person name="Konkel Z."/>
            <person name="Slot J.C."/>
            <person name="Sakamoto Y."/>
            <person name="Steenwyk J.L."/>
            <person name="Rokas A."/>
            <person name="Carro J."/>
            <person name="Camarero S."/>
            <person name="Ferreira P."/>
            <person name="Molpeceres G."/>
            <person name="Ruiz-Duenas F.J."/>
            <person name="Serrano A."/>
            <person name="Henrissat B."/>
            <person name="Drula E."/>
            <person name="Hughes K.W."/>
            <person name="Mata J.L."/>
            <person name="Ishikawa N.K."/>
            <person name="Vargas-Isla R."/>
            <person name="Ushijima S."/>
            <person name="Smith C.A."/>
            <person name="Ahrendt S."/>
            <person name="Andreopoulos W."/>
            <person name="He G."/>
            <person name="Labutti K."/>
            <person name="Lipzen A."/>
            <person name="Ng V."/>
            <person name="Sandor L."/>
            <person name="Barry K."/>
            <person name="Martinez A.T."/>
            <person name="Xiao Y."/>
            <person name="Gibbons J.G."/>
            <person name="Terashima K."/>
            <person name="Hibbett D.S."/>
            <person name="Grigoriev I.V."/>
        </authorList>
    </citation>
    <scope>NUCLEOTIDE SEQUENCE</scope>
    <source>
        <strain evidence="4">TFB9207</strain>
    </source>
</reference>
<feature type="transmembrane region" description="Helical" evidence="2">
    <location>
        <begin position="142"/>
        <end position="166"/>
    </location>
</feature>
<evidence type="ECO:0000256" key="3">
    <source>
        <dbReference type="SAM" id="SignalP"/>
    </source>
</evidence>
<name>A0AA38UGP9_9AGAR</name>
<evidence type="ECO:0000313" key="4">
    <source>
        <dbReference type="EMBL" id="KAJ3841182.1"/>
    </source>
</evidence>
<organism evidence="4 5">
    <name type="scientific">Lentinula raphanica</name>
    <dbReference type="NCBI Taxonomy" id="153919"/>
    <lineage>
        <taxon>Eukaryota</taxon>
        <taxon>Fungi</taxon>
        <taxon>Dikarya</taxon>
        <taxon>Basidiomycota</taxon>
        <taxon>Agaricomycotina</taxon>
        <taxon>Agaricomycetes</taxon>
        <taxon>Agaricomycetidae</taxon>
        <taxon>Agaricales</taxon>
        <taxon>Marasmiineae</taxon>
        <taxon>Omphalotaceae</taxon>
        <taxon>Lentinula</taxon>
    </lineage>
</organism>
<dbReference type="CDD" id="cd12087">
    <property type="entry name" value="TM_EGFR-like"/>
    <property type="match status" value="1"/>
</dbReference>
<evidence type="ECO:0000256" key="1">
    <source>
        <dbReference type="SAM" id="MobiDB-lite"/>
    </source>
</evidence>
<feature type="chain" id="PRO_5041284842" description="Transmembrane protein" evidence="3">
    <location>
        <begin position="18"/>
        <end position="294"/>
    </location>
</feature>
<keyword evidence="2" id="KW-1133">Transmembrane helix</keyword>
<proteinExistence type="predicted"/>
<dbReference type="Proteomes" id="UP001163846">
    <property type="component" value="Unassembled WGS sequence"/>
</dbReference>
<keyword evidence="5" id="KW-1185">Reference proteome</keyword>
<feature type="region of interest" description="Disordered" evidence="1">
    <location>
        <begin position="118"/>
        <end position="137"/>
    </location>
</feature>
<feature type="compositionally biased region" description="Polar residues" evidence="1">
    <location>
        <begin position="234"/>
        <end position="245"/>
    </location>
</feature>
<accession>A0AA38UGP9</accession>
<evidence type="ECO:0000256" key="2">
    <source>
        <dbReference type="SAM" id="Phobius"/>
    </source>
</evidence>
<comment type="caution">
    <text evidence="4">The sequence shown here is derived from an EMBL/GenBank/DDBJ whole genome shotgun (WGS) entry which is preliminary data.</text>
</comment>
<evidence type="ECO:0008006" key="6">
    <source>
        <dbReference type="Google" id="ProtNLM"/>
    </source>
</evidence>
<feature type="signal peptide" evidence="3">
    <location>
        <begin position="1"/>
        <end position="17"/>
    </location>
</feature>